<feature type="compositionally biased region" description="Basic and acidic residues" evidence="1">
    <location>
        <begin position="133"/>
        <end position="167"/>
    </location>
</feature>
<reference evidence="2" key="1">
    <citation type="journal article" date="2020" name="Fungal Divers.">
        <title>Resolving the Mortierellaceae phylogeny through synthesis of multi-gene phylogenetics and phylogenomics.</title>
        <authorList>
            <person name="Vandepol N."/>
            <person name="Liber J."/>
            <person name="Desiro A."/>
            <person name="Na H."/>
            <person name="Kennedy M."/>
            <person name="Barry K."/>
            <person name="Grigoriev I.V."/>
            <person name="Miller A.N."/>
            <person name="O'Donnell K."/>
            <person name="Stajich J.E."/>
            <person name="Bonito G."/>
        </authorList>
    </citation>
    <scope>NUCLEOTIDE SEQUENCE</scope>
    <source>
        <strain evidence="2">NVP60</strain>
    </source>
</reference>
<keyword evidence="3" id="KW-1185">Reference proteome</keyword>
<dbReference type="Gene3D" id="3.80.10.10">
    <property type="entry name" value="Ribonuclease Inhibitor"/>
    <property type="match status" value="2"/>
</dbReference>
<evidence type="ECO:0000313" key="3">
    <source>
        <dbReference type="Proteomes" id="UP000823405"/>
    </source>
</evidence>
<feature type="compositionally biased region" description="Basic residues" evidence="1">
    <location>
        <begin position="198"/>
        <end position="208"/>
    </location>
</feature>
<dbReference type="AlphaFoldDB" id="A0A9P6QVP6"/>
<proteinExistence type="predicted"/>
<gene>
    <name evidence="2" type="ORF">BGZ97_001797</name>
</gene>
<comment type="caution">
    <text evidence="2">The sequence shown here is derived from an EMBL/GenBank/DDBJ whole genome shotgun (WGS) entry which is preliminary data.</text>
</comment>
<organism evidence="2 3">
    <name type="scientific">Linnemannia gamsii</name>
    <dbReference type="NCBI Taxonomy" id="64522"/>
    <lineage>
        <taxon>Eukaryota</taxon>
        <taxon>Fungi</taxon>
        <taxon>Fungi incertae sedis</taxon>
        <taxon>Mucoromycota</taxon>
        <taxon>Mortierellomycotina</taxon>
        <taxon>Mortierellomycetes</taxon>
        <taxon>Mortierellales</taxon>
        <taxon>Mortierellaceae</taxon>
        <taxon>Linnemannia</taxon>
    </lineage>
</organism>
<evidence type="ECO:0000256" key="1">
    <source>
        <dbReference type="SAM" id="MobiDB-lite"/>
    </source>
</evidence>
<dbReference type="EMBL" id="JAAAIN010001379">
    <property type="protein sequence ID" value="KAG0303674.1"/>
    <property type="molecule type" value="Genomic_DNA"/>
</dbReference>
<evidence type="ECO:0000313" key="2">
    <source>
        <dbReference type="EMBL" id="KAG0303674.1"/>
    </source>
</evidence>
<dbReference type="SUPFAM" id="SSF52047">
    <property type="entry name" value="RNI-like"/>
    <property type="match status" value="1"/>
</dbReference>
<dbReference type="Proteomes" id="UP000823405">
    <property type="component" value="Unassembled WGS sequence"/>
</dbReference>
<sequence length="472" mass="54202">MEKNVPLDVLARNISLVRNLSLLNKKHKKRAILWSSIIQHAHIDCLEIHDAVFTVKKLFGPYNHTLVELNLSGNCERMHPFLLIFVERQAHLQSLELTRFQFTASDWKRIITNKPNLRKLVISSQCEFLDHKTFDDPAADNKSDKRNERKDRQKEIKVETKDRKGEQPTDMDVDSTPGPNNNSHRGNNSTNTATTSKGPRRSPRKNRAKLVNQDLVNARDIGILPITLLVLRNNRLLRPFQKSILEACPHLEQLEICYSQKADGSKVATLARENCPKIRRLTLHSIRQPWTLAMINGMPKSVEELILFTGQLDLQMAMAIKKRKDTLTKLEFDFGRGSKGKRRLACILSILRECTKLREFAYHSHAEDRIFKAMMFKNSWNLPNLRKLHLHGVSSRAKYGGIAQVTSPEGWRQVYGGRQHCCCSARSFEEVRNQGRGLKSPLFDVALLNHVKDLPMLSEVVITEGVYRKRLD</sequence>
<name>A0A9P6QVP6_9FUNG</name>
<feature type="compositionally biased region" description="Low complexity" evidence="1">
    <location>
        <begin position="177"/>
        <end position="192"/>
    </location>
</feature>
<dbReference type="InterPro" id="IPR032675">
    <property type="entry name" value="LRR_dom_sf"/>
</dbReference>
<feature type="region of interest" description="Disordered" evidence="1">
    <location>
        <begin position="133"/>
        <end position="210"/>
    </location>
</feature>
<protein>
    <submittedName>
        <fullName evidence="2">Uncharacterized protein</fullName>
    </submittedName>
</protein>
<dbReference type="OrthoDB" id="2408976at2759"/>
<accession>A0A9P6QVP6</accession>